<proteinExistence type="predicted"/>
<dbReference type="EMBL" id="MU276016">
    <property type="protein sequence ID" value="KAI0043487.1"/>
    <property type="molecule type" value="Genomic_DNA"/>
</dbReference>
<gene>
    <name evidence="1" type="ORF">FA95DRAFT_1563230</name>
</gene>
<accession>A0ACB8RHX6</accession>
<evidence type="ECO:0000313" key="2">
    <source>
        <dbReference type="Proteomes" id="UP000814033"/>
    </source>
</evidence>
<reference evidence="1" key="1">
    <citation type="submission" date="2021-02" db="EMBL/GenBank/DDBJ databases">
        <authorList>
            <consortium name="DOE Joint Genome Institute"/>
            <person name="Ahrendt S."/>
            <person name="Looney B.P."/>
            <person name="Miyauchi S."/>
            <person name="Morin E."/>
            <person name="Drula E."/>
            <person name="Courty P.E."/>
            <person name="Chicoki N."/>
            <person name="Fauchery L."/>
            <person name="Kohler A."/>
            <person name="Kuo A."/>
            <person name="Labutti K."/>
            <person name="Pangilinan J."/>
            <person name="Lipzen A."/>
            <person name="Riley R."/>
            <person name="Andreopoulos W."/>
            <person name="He G."/>
            <person name="Johnson J."/>
            <person name="Barry K.W."/>
            <person name="Grigoriev I.V."/>
            <person name="Nagy L."/>
            <person name="Hibbett D."/>
            <person name="Henrissat B."/>
            <person name="Matheny P.B."/>
            <person name="Labbe J."/>
            <person name="Martin F."/>
        </authorList>
    </citation>
    <scope>NUCLEOTIDE SEQUENCE</scope>
    <source>
        <strain evidence="1">FP105234-sp</strain>
    </source>
</reference>
<comment type="caution">
    <text evidence="1">The sequence shown here is derived from an EMBL/GenBank/DDBJ whole genome shotgun (WGS) entry which is preliminary data.</text>
</comment>
<sequence>MLSLRIAPRASQTLTRFYHPTRVTLADRQRGKDPNVSQGHVSQPATNEQTQSVQSEYARAGAQARDSEHPYDSASGGVAKAPRGAQEGGNPERVGFADQVGGQSAHADRLERGGEAGGTKGAEQEAAAPGLFSRVKQVLGMGTSSGDVKQNRGAGGGVTGTGTFRSQEGR</sequence>
<reference evidence="1" key="2">
    <citation type="journal article" date="2022" name="New Phytol.">
        <title>Evolutionary transition to the ectomycorrhizal habit in the genomes of a hyperdiverse lineage of mushroom-forming fungi.</title>
        <authorList>
            <person name="Looney B."/>
            <person name="Miyauchi S."/>
            <person name="Morin E."/>
            <person name="Drula E."/>
            <person name="Courty P.E."/>
            <person name="Kohler A."/>
            <person name="Kuo A."/>
            <person name="LaButti K."/>
            <person name="Pangilinan J."/>
            <person name="Lipzen A."/>
            <person name="Riley R."/>
            <person name="Andreopoulos W."/>
            <person name="He G."/>
            <person name="Johnson J."/>
            <person name="Nolan M."/>
            <person name="Tritt A."/>
            <person name="Barry K.W."/>
            <person name="Grigoriev I.V."/>
            <person name="Nagy L.G."/>
            <person name="Hibbett D."/>
            <person name="Henrissat B."/>
            <person name="Matheny P.B."/>
            <person name="Labbe J."/>
            <person name="Martin F.M."/>
        </authorList>
    </citation>
    <scope>NUCLEOTIDE SEQUENCE</scope>
    <source>
        <strain evidence="1">FP105234-sp</strain>
    </source>
</reference>
<protein>
    <submittedName>
        <fullName evidence="1">Uncharacterized protein</fullName>
    </submittedName>
</protein>
<organism evidence="1 2">
    <name type="scientific">Auriscalpium vulgare</name>
    <dbReference type="NCBI Taxonomy" id="40419"/>
    <lineage>
        <taxon>Eukaryota</taxon>
        <taxon>Fungi</taxon>
        <taxon>Dikarya</taxon>
        <taxon>Basidiomycota</taxon>
        <taxon>Agaricomycotina</taxon>
        <taxon>Agaricomycetes</taxon>
        <taxon>Russulales</taxon>
        <taxon>Auriscalpiaceae</taxon>
        <taxon>Auriscalpium</taxon>
    </lineage>
</organism>
<keyword evidence="2" id="KW-1185">Reference proteome</keyword>
<name>A0ACB8RHX6_9AGAM</name>
<evidence type="ECO:0000313" key="1">
    <source>
        <dbReference type="EMBL" id="KAI0043487.1"/>
    </source>
</evidence>
<dbReference type="Proteomes" id="UP000814033">
    <property type="component" value="Unassembled WGS sequence"/>
</dbReference>